<dbReference type="EMBL" id="KN834063">
    <property type="protein sequence ID" value="KIK12639.1"/>
    <property type="molecule type" value="Genomic_DNA"/>
</dbReference>
<evidence type="ECO:0000313" key="3">
    <source>
        <dbReference type="Proteomes" id="UP000054018"/>
    </source>
</evidence>
<feature type="region of interest" description="Disordered" evidence="1">
    <location>
        <begin position="67"/>
        <end position="179"/>
    </location>
</feature>
<proteinExistence type="predicted"/>
<feature type="region of interest" description="Disordered" evidence="1">
    <location>
        <begin position="219"/>
        <end position="269"/>
    </location>
</feature>
<dbReference type="HOGENOM" id="CLU_064993_0_0_1"/>
<organism evidence="2 3">
    <name type="scientific">Pisolithus microcarpus 441</name>
    <dbReference type="NCBI Taxonomy" id="765257"/>
    <lineage>
        <taxon>Eukaryota</taxon>
        <taxon>Fungi</taxon>
        <taxon>Dikarya</taxon>
        <taxon>Basidiomycota</taxon>
        <taxon>Agaricomycotina</taxon>
        <taxon>Agaricomycetes</taxon>
        <taxon>Agaricomycetidae</taxon>
        <taxon>Boletales</taxon>
        <taxon>Sclerodermatineae</taxon>
        <taxon>Pisolithaceae</taxon>
        <taxon>Pisolithus</taxon>
    </lineage>
</organism>
<gene>
    <name evidence="2" type="ORF">PISMIDRAFT_18607</name>
</gene>
<feature type="compositionally biased region" description="Polar residues" evidence="1">
    <location>
        <begin position="219"/>
        <end position="245"/>
    </location>
</feature>
<keyword evidence="3" id="KW-1185">Reference proteome</keyword>
<evidence type="ECO:0000313" key="2">
    <source>
        <dbReference type="EMBL" id="KIK12639.1"/>
    </source>
</evidence>
<reference evidence="3" key="2">
    <citation type="submission" date="2015-01" db="EMBL/GenBank/DDBJ databases">
        <title>Evolutionary Origins and Diversification of the Mycorrhizal Mutualists.</title>
        <authorList>
            <consortium name="DOE Joint Genome Institute"/>
            <consortium name="Mycorrhizal Genomics Consortium"/>
            <person name="Kohler A."/>
            <person name="Kuo A."/>
            <person name="Nagy L.G."/>
            <person name="Floudas D."/>
            <person name="Copeland A."/>
            <person name="Barry K.W."/>
            <person name="Cichocki N."/>
            <person name="Veneault-Fourrey C."/>
            <person name="LaButti K."/>
            <person name="Lindquist E.A."/>
            <person name="Lipzen A."/>
            <person name="Lundell T."/>
            <person name="Morin E."/>
            <person name="Murat C."/>
            <person name="Riley R."/>
            <person name="Ohm R."/>
            <person name="Sun H."/>
            <person name="Tunlid A."/>
            <person name="Henrissat B."/>
            <person name="Grigoriev I.V."/>
            <person name="Hibbett D.S."/>
            <person name="Martin F."/>
        </authorList>
    </citation>
    <scope>NUCLEOTIDE SEQUENCE [LARGE SCALE GENOMIC DNA]</scope>
    <source>
        <strain evidence="3">441</strain>
    </source>
</reference>
<accession>A0A0C9YFC8</accession>
<feature type="compositionally biased region" description="Polar residues" evidence="1">
    <location>
        <begin position="67"/>
        <end position="78"/>
    </location>
</feature>
<dbReference type="AlphaFoldDB" id="A0A0C9YFC8"/>
<evidence type="ECO:0000256" key="1">
    <source>
        <dbReference type="SAM" id="MobiDB-lite"/>
    </source>
</evidence>
<feature type="compositionally biased region" description="Polar residues" evidence="1">
    <location>
        <begin position="122"/>
        <end position="134"/>
    </location>
</feature>
<protein>
    <submittedName>
        <fullName evidence="2">Uncharacterized protein</fullName>
    </submittedName>
</protein>
<reference evidence="2 3" key="1">
    <citation type="submission" date="2014-04" db="EMBL/GenBank/DDBJ databases">
        <authorList>
            <consortium name="DOE Joint Genome Institute"/>
            <person name="Kuo A."/>
            <person name="Kohler A."/>
            <person name="Costa M.D."/>
            <person name="Nagy L.G."/>
            <person name="Floudas D."/>
            <person name="Copeland A."/>
            <person name="Barry K.W."/>
            <person name="Cichocki N."/>
            <person name="Veneault-Fourrey C."/>
            <person name="LaButti K."/>
            <person name="Lindquist E.A."/>
            <person name="Lipzen A."/>
            <person name="Lundell T."/>
            <person name="Morin E."/>
            <person name="Murat C."/>
            <person name="Sun H."/>
            <person name="Tunlid A."/>
            <person name="Henrissat B."/>
            <person name="Grigoriev I.V."/>
            <person name="Hibbett D.S."/>
            <person name="Martin F."/>
            <person name="Nordberg H.P."/>
            <person name="Cantor M.N."/>
            <person name="Hua S.X."/>
        </authorList>
    </citation>
    <scope>NUCLEOTIDE SEQUENCE [LARGE SCALE GENOMIC DNA]</scope>
    <source>
        <strain evidence="2 3">441</strain>
    </source>
</reference>
<dbReference type="Proteomes" id="UP000054018">
    <property type="component" value="Unassembled WGS sequence"/>
</dbReference>
<sequence length="269" mass="29006">MSIPWHLPLNVEGGPHAVHVQLLKPSGAEGSSSRFGLQTDGLQQPSFIGMQSLQDYEQSCTSSVHVSTGGLSSVTQGCDSGPTENHHWIGSFPNTSQGKAVAGRQRLHCHSGGNLSAVPEADNSQESDTNSSNGGREDVRDSGDLFDNSQVDRSDTEQYSEQRWSDDKQNALPSPEVHSVDETNAQQDAHLGFFGALDANTRWSDDMLSLLTSPTAELLQTQPLPGTTSKHPTQQRQHPVQSVPSQGGLPSWLPHNSHSQSVHEQHALP</sequence>
<name>A0A0C9YFC8_9AGAM</name>